<protein>
    <submittedName>
        <fullName evidence="2">Putative secreted protein</fullName>
    </submittedName>
</protein>
<reference evidence="2" key="1">
    <citation type="journal article" date="2018" name="PLoS Negl. Trop. Dis.">
        <title>An insight into the salivary gland and fat body transcriptome of Panstrongylus lignarius (Hemiptera: Heteroptera), the main vector of Chagas disease in Peru.</title>
        <authorList>
            <person name="Nevoa J.C."/>
            <person name="Mendes M.T."/>
            <person name="da Silva M.V."/>
            <person name="Soares S.C."/>
            <person name="Oliveira C.J.F."/>
            <person name="Ribeiro J.M.C."/>
        </authorList>
    </citation>
    <scope>NUCLEOTIDE SEQUENCE</scope>
</reference>
<name>A0A224Y6Y5_9HEMI</name>
<evidence type="ECO:0000313" key="2">
    <source>
        <dbReference type="EMBL" id="JAW16289.1"/>
    </source>
</evidence>
<sequence>MAPRDKLQLMNSVLLFICLWGGSKLYAIQSPSGPIATPNRRLLSALPVSGLVFSRYRQHCPSPDSELR</sequence>
<organism evidence="2">
    <name type="scientific">Panstrongylus lignarius</name>
    <dbReference type="NCBI Taxonomy" id="156445"/>
    <lineage>
        <taxon>Eukaryota</taxon>
        <taxon>Metazoa</taxon>
        <taxon>Ecdysozoa</taxon>
        <taxon>Arthropoda</taxon>
        <taxon>Hexapoda</taxon>
        <taxon>Insecta</taxon>
        <taxon>Pterygota</taxon>
        <taxon>Neoptera</taxon>
        <taxon>Paraneoptera</taxon>
        <taxon>Hemiptera</taxon>
        <taxon>Heteroptera</taxon>
        <taxon>Panheteroptera</taxon>
        <taxon>Cimicomorpha</taxon>
        <taxon>Reduviidae</taxon>
        <taxon>Triatominae</taxon>
        <taxon>Panstrongylus</taxon>
    </lineage>
</organism>
<feature type="signal peptide" evidence="1">
    <location>
        <begin position="1"/>
        <end position="27"/>
    </location>
</feature>
<dbReference type="EMBL" id="GFTR01000137">
    <property type="protein sequence ID" value="JAW16289.1"/>
    <property type="molecule type" value="Transcribed_RNA"/>
</dbReference>
<feature type="chain" id="PRO_5013393367" evidence="1">
    <location>
        <begin position="28"/>
        <end position="68"/>
    </location>
</feature>
<accession>A0A224Y6Y5</accession>
<dbReference type="AlphaFoldDB" id="A0A224Y6Y5"/>
<evidence type="ECO:0000256" key="1">
    <source>
        <dbReference type="SAM" id="SignalP"/>
    </source>
</evidence>
<proteinExistence type="predicted"/>
<keyword evidence="1" id="KW-0732">Signal</keyword>